<keyword evidence="2" id="KW-1185">Reference proteome</keyword>
<dbReference type="InterPro" id="IPR024747">
    <property type="entry name" value="Pyridox_Oxase-rel"/>
</dbReference>
<evidence type="ECO:0000313" key="2">
    <source>
        <dbReference type="Proteomes" id="UP000481852"/>
    </source>
</evidence>
<gene>
    <name evidence="1" type="ORF">FYJ35_09460</name>
</gene>
<dbReference type="AlphaFoldDB" id="A0A6L5X6V9"/>
<dbReference type="Gene3D" id="2.30.110.10">
    <property type="entry name" value="Electron Transport, Fmn-binding Protein, Chain A"/>
    <property type="match status" value="1"/>
</dbReference>
<organism evidence="1 2">
    <name type="scientific">Porcincola intestinalis</name>
    <dbReference type="NCBI Taxonomy" id="2606632"/>
    <lineage>
        <taxon>Bacteria</taxon>
        <taxon>Bacillati</taxon>
        <taxon>Bacillota</taxon>
        <taxon>Clostridia</taxon>
        <taxon>Lachnospirales</taxon>
        <taxon>Lachnospiraceae</taxon>
        <taxon>Porcincola</taxon>
    </lineage>
</organism>
<dbReference type="SUPFAM" id="SSF50475">
    <property type="entry name" value="FMN-binding split barrel"/>
    <property type="match status" value="1"/>
</dbReference>
<name>A0A6L5X6V9_9FIRM</name>
<comment type="caution">
    <text evidence="1">The sequence shown here is derived from an EMBL/GenBank/DDBJ whole genome shotgun (WGS) entry which is preliminary data.</text>
</comment>
<dbReference type="InterPro" id="IPR012349">
    <property type="entry name" value="Split_barrel_FMN-bd"/>
</dbReference>
<protein>
    <submittedName>
        <fullName evidence="1">Pyridoxamine 5'-phosphate oxidase family protein</fullName>
    </submittedName>
</protein>
<reference evidence="1 2" key="1">
    <citation type="submission" date="2019-08" db="EMBL/GenBank/DDBJ databases">
        <title>In-depth cultivation of the pig gut microbiome towards novel bacterial diversity and tailored functional studies.</title>
        <authorList>
            <person name="Wylensek D."/>
            <person name="Hitch T.C.A."/>
            <person name="Clavel T."/>
        </authorList>
    </citation>
    <scope>NUCLEOTIDE SEQUENCE [LARGE SCALE GENOMIC DNA]</scope>
    <source>
        <strain evidence="1 2">Oil+RF-744-WCA-WT-11</strain>
    </source>
</reference>
<sequence>MFHRAKNGHKTDLIQKNPRVCFTVWTSGTRKEGDWAYYVSSVVVFGTASLVTDSDLLREKLRAIGLKYYPTAEEVDMEIQRDLRNVQMIAVHVDHMTGKLVHEK</sequence>
<accession>A0A6L5X6V9</accession>
<dbReference type="Pfam" id="PF12900">
    <property type="entry name" value="Pyridox_ox_2"/>
    <property type="match status" value="1"/>
</dbReference>
<dbReference type="RefSeq" id="WP_328597079.1">
    <property type="nucleotide sequence ID" value="NZ_VULZ01000010.1"/>
</dbReference>
<proteinExistence type="predicted"/>
<dbReference type="Proteomes" id="UP000481852">
    <property type="component" value="Unassembled WGS sequence"/>
</dbReference>
<dbReference type="EMBL" id="VULZ01000010">
    <property type="protein sequence ID" value="MSS15257.1"/>
    <property type="molecule type" value="Genomic_DNA"/>
</dbReference>
<evidence type="ECO:0000313" key="1">
    <source>
        <dbReference type="EMBL" id="MSS15257.1"/>
    </source>
</evidence>